<accession>A0A1X6XF16</accession>
<feature type="compositionally biased region" description="Basic residues" evidence="1">
    <location>
        <begin position="1"/>
        <end position="19"/>
    </location>
</feature>
<keyword evidence="3" id="KW-1185">Reference proteome</keyword>
<sequence>MGHSLRIHSRSPRFRPRRRQTPEPPVERTSPIHRALCARTDRGGTRL</sequence>
<dbReference type="EMBL" id="FWFF01000013">
    <property type="protein sequence ID" value="SLM97703.1"/>
    <property type="molecule type" value="Genomic_DNA"/>
</dbReference>
<organism evidence="2 3">
    <name type="scientific">Brevibacterium yomogidense</name>
    <dbReference type="NCBI Taxonomy" id="946573"/>
    <lineage>
        <taxon>Bacteria</taxon>
        <taxon>Bacillati</taxon>
        <taxon>Actinomycetota</taxon>
        <taxon>Actinomycetes</taxon>
        <taxon>Micrococcales</taxon>
        <taxon>Brevibacteriaceae</taxon>
        <taxon>Brevibacterium</taxon>
    </lineage>
</organism>
<dbReference type="Proteomes" id="UP000196581">
    <property type="component" value="Unassembled WGS sequence"/>
</dbReference>
<evidence type="ECO:0000256" key="1">
    <source>
        <dbReference type="SAM" id="MobiDB-lite"/>
    </source>
</evidence>
<feature type="region of interest" description="Disordered" evidence="1">
    <location>
        <begin position="1"/>
        <end position="47"/>
    </location>
</feature>
<dbReference type="AlphaFoldDB" id="A0A1X6XF16"/>
<gene>
    <name evidence="2" type="ORF">FM105_07600</name>
</gene>
<protein>
    <submittedName>
        <fullName evidence="2">Uncharacterized protein</fullName>
    </submittedName>
</protein>
<reference evidence="3" key="1">
    <citation type="submission" date="2017-02" db="EMBL/GenBank/DDBJ databases">
        <authorList>
            <person name="Dridi B."/>
        </authorList>
    </citation>
    <scope>NUCLEOTIDE SEQUENCE [LARGE SCALE GENOMIC DNA]</scope>
    <source>
        <strain evidence="3">B Co 03.10</strain>
    </source>
</reference>
<evidence type="ECO:0000313" key="2">
    <source>
        <dbReference type="EMBL" id="SLM97703.1"/>
    </source>
</evidence>
<evidence type="ECO:0000313" key="3">
    <source>
        <dbReference type="Proteomes" id="UP000196581"/>
    </source>
</evidence>
<name>A0A1X6XF16_9MICO</name>
<proteinExistence type="predicted"/>